<feature type="transmembrane region" description="Helical" evidence="7">
    <location>
        <begin position="395"/>
        <end position="413"/>
    </location>
</feature>
<dbReference type="AlphaFoldDB" id="A0A6L5X9N7"/>
<dbReference type="GO" id="GO:0005886">
    <property type="term" value="C:plasma membrane"/>
    <property type="evidence" value="ECO:0007669"/>
    <property type="project" value="UniProtKB-SubCell"/>
</dbReference>
<dbReference type="PANTHER" id="PTHR43823">
    <property type="entry name" value="SPORULATION PROTEIN YKVU"/>
    <property type="match status" value="1"/>
</dbReference>
<feature type="transmembrane region" description="Helical" evidence="7">
    <location>
        <begin position="134"/>
        <end position="152"/>
    </location>
</feature>
<evidence type="ECO:0000256" key="1">
    <source>
        <dbReference type="ARBA" id="ARBA00004651"/>
    </source>
</evidence>
<evidence type="ECO:0000256" key="3">
    <source>
        <dbReference type="ARBA" id="ARBA00022475"/>
    </source>
</evidence>
<feature type="transmembrane region" description="Helical" evidence="7">
    <location>
        <begin position="363"/>
        <end position="383"/>
    </location>
</feature>
<evidence type="ECO:0000256" key="2">
    <source>
        <dbReference type="ARBA" id="ARBA00022448"/>
    </source>
</evidence>
<gene>
    <name evidence="8" type="ORF">FYJ35_13575</name>
</gene>
<protein>
    <submittedName>
        <fullName evidence="8">MATE family efflux transporter</fullName>
    </submittedName>
</protein>
<dbReference type="CDD" id="cd13144">
    <property type="entry name" value="MATE_like_4"/>
    <property type="match status" value="1"/>
</dbReference>
<feature type="transmembrane region" description="Helical" evidence="7">
    <location>
        <begin position="198"/>
        <end position="219"/>
    </location>
</feature>
<accession>A0A6L5X9N7</accession>
<proteinExistence type="predicted"/>
<feature type="transmembrane region" description="Helical" evidence="7">
    <location>
        <begin position="419"/>
        <end position="439"/>
    </location>
</feature>
<keyword evidence="9" id="KW-1185">Reference proteome</keyword>
<keyword evidence="6 7" id="KW-0472">Membrane</keyword>
<dbReference type="NCBIfam" id="TIGR00797">
    <property type="entry name" value="matE"/>
    <property type="match status" value="1"/>
</dbReference>
<dbReference type="PANTHER" id="PTHR43823:SF3">
    <property type="entry name" value="MULTIDRUG EXPORT PROTEIN MEPA"/>
    <property type="match status" value="1"/>
</dbReference>
<sequence>MQTNNKMAVAPVGKLIWQMSIPPLISMFLQYSYNLIDSAFVARLSENALTAVSLSFPITTLMNATSIWIGVGVNVLIAGYLGQRKQNEANTTVTHGLLLAFGVGALLNLLSLLIMKPYFGAFTNNEEIYQLSLAYMSVCSFMQIPNMVHIAIQKMIQATGNMIAPMWFQIAGVVVSFVFDPLLIFGIGVFPAMGIRGAAVATVAGYLLSMILAFALLLGKKQKVRIKIKGFHLQKWLIGRIFTLGLPSFIMNALSSFMVTFVNFFLVAYSDTAIAFFGAYFKVQQLIVMTVNGLTQGCLPIMRFNYGAGNRDRLHSAFLYGTALVSGMMILGTLTVILFPAQLLGLFTASEAMRSFGISAMRIMATSYLFCGLSTMISTYCQATEKVGSSMAIQLCRQLLFLVPSLWCLDKLFHLNGIWLAFPVAETATLLVALVMMAWHRRKISHKVFQREK</sequence>
<evidence type="ECO:0000256" key="6">
    <source>
        <dbReference type="ARBA" id="ARBA00023136"/>
    </source>
</evidence>
<dbReference type="InterPro" id="IPR002528">
    <property type="entry name" value="MATE_fam"/>
</dbReference>
<reference evidence="8 9" key="1">
    <citation type="submission" date="2019-08" db="EMBL/GenBank/DDBJ databases">
        <title>In-depth cultivation of the pig gut microbiome towards novel bacterial diversity and tailored functional studies.</title>
        <authorList>
            <person name="Wylensek D."/>
            <person name="Hitch T.C.A."/>
            <person name="Clavel T."/>
        </authorList>
    </citation>
    <scope>NUCLEOTIDE SEQUENCE [LARGE SCALE GENOMIC DNA]</scope>
    <source>
        <strain evidence="8 9">Oil+RF-744-WCA-WT-11</strain>
    </source>
</reference>
<evidence type="ECO:0000313" key="9">
    <source>
        <dbReference type="Proteomes" id="UP000481852"/>
    </source>
</evidence>
<feature type="transmembrane region" description="Helical" evidence="7">
    <location>
        <begin position="164"/>
        <end position="192"/>
    </location>
</feature>
<feature type="transmembrane region" description="Helical" evidence="7">
    <location>
        <begin position="240"/>
        <end position="266"/>
    </location>
</feature>
<comment type="subcellular location">
    <subcellularLocation>
        <location evidence="1">Cell membrane</location>
        <topology evidence="1">Multi-pass membrane protein</topology>
    </subcellularLocation>
</comment>
<dbReference type="InterPro" id="IPR051327">
    <property type="entry name" value="MATE_MepA_subfamily"/>
</dbReference>
<dbReference type="GO" id="GO:0042910">
    <property type="term" value="F:xenobiotic transmembrane transporter activity"/>
    <property type="evidence" value="ECO:0007669"/>
    <property type="project" value="InterPro"/>
</dbReference>
<evidence type="ECO:0000256" key="4">
    <source>
        <dbReference type="ARBA" id="ARBA00022692"/>
    </source>
</evidence>
<dbReference type="PIRSF" id="PIRSF006603">
    <property type="entry name" value="DinF"/>
    <property type="match status" value="1"/>
</dbReference>
<dbReference type="RefSeq" id="WP_154527474.1">
    <property type="nucleotide sequence ID" value="NZ_VULZ01000021.1"/>
</dbReference>
<feature type="transmembrane region" description="Helical" evidence="7">
    <location>
        <begin position="53"/>
        <end position="81"/>
    </location>
</feature>
<feature type="transmembrane region" description="Helical" evidence="7">
    <location>
        <begin position="12"/>
        <end position="33"/>
    </location>
</feature>
<dbReference type="Pfam" id="PF01554">
    <property type="entry name" value="MatE"/>
    <property type="match status" value="2"/>
</dbReference>
<feature type="transmembrane region" description="Helical" evidence="7">
    <location>
        <begin position="93"/>
        <end position="114"/>
    </location>
</feature>
<feature type="transmembrane region" description="Helical" evidence="7">
    <location>
        <begin position="318"/>
        <end position="343"/>
    </location>
</feature>
<dbReference type="InterPro" id="IPR048279">
    <property type="entry name" value="MdtK-like"/>
</dbReference>
<dbReference type="EMBL" id="VULZ01000021">
    <property type="protein sequence ID" value="MSS16043.1"/>
    <property type="molecule type" value="Genomic_DNA"/>
</dbReference>
<keyword evidence="4 7" id="KW-0812">Transmembrane</keyword>
<keyword evidence="2" id="KW-0813">Transport</keyword>
<evidence type="ECO:0000256" key="7">
    <source>
        <dbReference type="SAM" id="Phobius"/>
    </source>
</evidence>
<dbReference type="Proteomes" id="UP000481852">
    <property type="component" value="Unassembled WGS sequence"/>
</dbReference>
<evidence type="ECO:0000256" key="5">
    <source>
        <dbReference type="ARBA" id="ARBA00022989"/>
    </source>
</evidence>
<keyword evidence="5 7" id="KW-1133">Transmembrane helix</keyword>
<name>A0A6L5X9N7_9FIRM</name>
<keyword evidence="3" id="KW-1003">Cell membrane</keyword>
<comment type="caution">
    <text evidence="8">The sequence shown here is derived from an EMBL/GenBank/DDBJ whole genome shotgun (WGS) entry which is preliminary data.</text>
</comment>
<organism evidence="8 9">
    <name type="scientific">Porcincola intestinalis</name>
    <dbReference type="NCBI Taxonomy" id="2606632"/>
    <lineage>
        <taxon>Bacteria</taxon>
        <taxon>Bacillati</taxon>
        <taxon>Bacillota</taxon>
        <taxon>Clostridia</taxon>
        <taxon>Lachnospirales</taxon>
        <taxon>Lachnospiraceae</taxon>
        <taxon>Porcincola</taxon>
    </lineage>
</organism>
<evidence type="ECO:0000313" key="8">
    <source>
        <dbReference type="EMBL" id="MSS16043.1"/>
    </source>
</evidence>
<dbReference type="GO" id="GO:0015297">
    <property type="term" value="F:antiporter activity"/>
    <property type="evidence" value="ECO:0007669"/>
    <property type="project" value="InterPro"/>
</dbReference>